<accession>A0A9E9C5S0</accession>
<feature type="transmembrane region" description="Helical" evidence="1">
    <location>
        <begin position="31"/>
        <end position="48"/>
    </location>
</feature>
<comment type="subcellular location">
    <subcellularLocation>
        <location evidence="1">Mitochondrion membrane</location>
        <topology evidence="1">Multi-pass membrane protein</topology>
    </subcellularLocation>
</comment>
<keyword evidence="1" id="KW-0813">Transport</keyword>
<comment type="function">
    <text evidence="1">Core subunit of the mitochondrial membrane respiratory chain NADH dehydrogenase (Complex I) which catalyzes electron transfer from NADH through the respiratory chain, using ubiquinone as an electron acceptor. Essential for the catalytic activity and assembly of complex I.</text>
</comment>
<feature type="transmembrane region" description="Helical" evidence="1">
    <location>
        <begin position="6"/>
        <end position="24"/>
    </location>
</feature>
<gene>
    <name evidence="2" type="primary">nad6</name>
</gene>
<comment type="catalytic activity">
    <reaction evidence="1">
        <text>a ubiquinone + NADH + 5 H(+)(in) = a ubiquinol + NAD(+) + 4 H(+)(out)</text>
        <dbReference type="Rhea" id="RHEA:29091"/>
        <dbReference type="Rhea" id="RHEA-COMP:9565"/>
        <dbReference type="Rhea" id="RHEA-COMP:9566"/>
        <dbReference type="ChEBI" id="CHEBI:15378"/>
        <dbReference type="ChEBI" id="CHEBI:16389"/>
        <dbReference type="ChEBI" id="CHEBI:17976"/>
        <dbReference type="ChEBI" id="CHEBI:57540"/>
        <dbReference type="ChEBI" id="CHEBI:57945"/>
        <dbReference type="EC" id="7.1.1.2"/>
    </reaction>
</comment>
<keyword evidence="1" id="KW-0472">Membrane</keyword>
<keyword evidence="1" id="KW-1133">Transmembrane helix</keyword>
<keyword evidence="1" id="KW-0520">NAD</keyword>
<proteinExistence type="inferred from homology"/>
<keyword evidence="1" id="KW-0812">Transmembrane</keyword>
<organism evidence="2">
    <name type="scientific">Amicula sp. isolate GU52X-4 cfCalB7</name>
    <dbReference type="NCBI Taxonomy" id="3003489"/>
    <lineage>
        <taxon>Eukaryota</taxon>
        <taxon>Sar</taxon>
        <taxon>Stramenopiles</taxon>
        <taxon>Ochrophyta</taxon>
        <taxon>Bacillariophyta</taxon>
        <taxon>Bacillariophyceae</taxon>
        <taxon>Bacillariophycidae</taxon>
        <taxon>Naviculales</taxon>
        <taxon>Naviculaceae</taxon>
        <taxon>Amicula</taxon>
    </lineage>
</organism>
<geneLocation type="mitochondrion" evidence="2"/>
<dbReference type="PANTHER" id="PTHR33269">
    <property type="entry name" value="NADH-UBIQUINONE OXIDOREDUCTASE CHAIN 6"/>
    <property type="match status" value="1"/>
</dbReference>
<dbReference type="Gene3D" id="1.20.120.1200">
    <property type="entry name" value="NADH-ubiquinone/plastoquinone oxidoreductase chain 6, subunit NuoJ"/>
    <property type="match status" value="1"/>
</dbReference>
<dbReference type="EC" id="7.1.1.2" evidence="1"/>
<dbReference type="GO" id="GO:0008137">
    <property type="term" value="F:NADH dehydrogenase (ubiquinone) activity"/>
    <property type="evidence" value="ECO:0007669"/>
    <property type="project" value="UniProtKB-UniRule"/>
</dbReference>
<reference evidence="2" key="1">
    <citation type="submission" date="2022-04" db="EMBL/GenBank/DDBJ databases">
        <title>A new insight into Amicula, a genus of tiny marine littoral diatoms with the description of two new tropical species and the largest mitogenome known for a stramenopile.</title>
        <authorList>
            <person name="Gastineau R."/>
            <person name="Li C."/>
            <person name="Ashworth M.P."/>
            <person name="Witkowski A."/>
            <person name="Turmel M."/>
            <person name="Gorecka E."/>
            <person name="Frankovich T.A."/>
            <person name="Wachnicka A."/>
            <person name="Lobban C.S."/>
            <person name="Theriot E.C."/>
            <person name="Otis C."/>
            <person name="Dabek P."/>
            <person name="Binczewska A."/>
            <person name="Lemieux C."/>
        </authorList>
    </citation>
    <scope>NUCLEOTIDE SEQUENCE</scope>
    <source>
        <strain evidence="2">GU52X-4 cfCalB7</strain>
    </source>
</reference>
<keyword evidence="1" id="KW-0679">Respiratory chain</keyword>
<dbReference type="Pfam" id="PF00499">
    <property type="entry name" value="Oxidored_q3"/>
    <property type="match status" value="1"/>
</dbReference>
<dbReference type="AlphaFoldDB" id="A0A9E9C5S0"/>
<comment type="similarity">
    <text evidence="1">Belongs to the complex I subunit 6 family.</text>
</comment>
<dbReference type="InterPro" id="IPR001457">
    <property type="entry name" value="NADH_UbQ/plastoQ_OxRdtase_su6"/>
</dbReference>
<protein>
    <recommendedName>
        <fullName evidence="1">NADH-ubiquinone oxidoreductase chain 6</fullName>
        <ecNumber evidence="1">7.1.1.2</ecNumber>
    </recommendedName>
</protein>
<feature type="transmembrane region" description="Helical" evidence="1">
    <location>
        <begin position="54"/>
        <end position="76"/>
    </location>
</feature>
<evidence type="ECO:0000313" key="2">
    <source>
        <dbReference type="EMBL" id="WAK84994.1"/>
    </source>
</evidence>
<dbReference type="InterPro" id="IPR042106">
    <property type="entry name" value="Nuo/plastoQ_OxRdtase_6_NuoJ"/>
</dbReference>
<dbReference type="PANTHER" id="PTHR33269:SF17">
    <property type="entry name" value="NADH-UBIQUINONE OXIDOREDUCTASE CHAIN 6"/>
    <property type="match status" value="1"/>
</dbReference>
<keyword evidence="1" id="KW-0830">Ubiquinone</keyword>
<sequence>MKTNVLFYLFSLFLVICYFMVIIAQHPVFSLLFLVSSFLFSSFLLFIVECEFLALIFIVIYVGAIAVLFLFAIMMLESKLNNLSKNLIKYLPVVSFFSIVLLFSLLYEFFINFEINSYVYVNDFKLYSIEYQNWYQLNDYLIDIEIYGKILYTWFILQFLISGLILLLVLIGIVCLNSSFTNPQLRNQVIFKQLSKNFKVVL</sequence>
<evidence type="ECO:0000256" key="1">
    <source>
        <dbReference type="RuleBase" id="RU004430"/>
    </source>
</evidence>
<keyword evidence="1" id="KW-0249">Electron transport</keyword>
<keyword evidence="1 2" id="KW-0496">Mitochondrion</keyword>
<name>A0A9E9C5S0_9STRA</name>
<keyword evidence="1" id="KW-1278">Translocase</keyword>
<feature type="transmembrane region" description="Helical" evidence="1">
    <location>
        <begin position="151"/>
        <end position="176"/>
    </location>
</feature>
<feature type="transmembrane region" description="Helical" evidence="1">
    <location>
        <begin position="88"/>
        <end position="110"/>
    </location>
</feature>
<dbReference type="EMBL" id="ON390794">
    <property type="protein sequence ID" value="WAK84994.1"/>
    <property type="molecule type" value="Genomic_DNA"/>
</dbReference>
<dbReference type="GO" id="GO:0031966">
    <property type="term" value="C:mitochondrial membrane"/>
    <property type="evidence" value="ECO:0007669"/>
    <property type="project" value="UniProtKB-SubCell"/>
</dbReference>